<feature type="domain" description="Furin-like cysteine-rich" evidence="16">
    <location>
        <begin position="205"/>
        <end position="297"/>
    </location>
</feature>
<dbReference type="InterPro" id="IPR006211">
    <property type="entry name" value="Furin-like_Cys-rich_dom"/>
</dbReference>
<gene>
    <name evidence="19" type="primary">LOC111127471</name>
</gene>
<dbReference type="InterPro" id="IPR009030">
    <property type="entry name" value="Growth_fac_rcpt_cys_sf"/>
</dbReference>
<evidence type="ECO:0000256" key="14">
    <source>
        <dbReference type="ARBA" id="ARBA00051243"/>
    </source>
</evidence>
<evidence type="ECO:0000256" key="7">
    <source>
        <dbReference type="ARBA" id="ARBA00022777"/>
    </source>
</evidence>
<dbReference type="Gene3D" id="3.80.20.20">
    <property type="entry name" value="Receptor L-domain"/>
    <property type="match status" value="1"/>
</dbReference>
<accession>A0A8B8DL95</accession>
<comment type="catalytic activity">
    <reaction evidence="14">
        <text>L-tyrosyl-[protein] + ATP = O-phospho-L-tyrosyl-[protein] + ADP + H(+)</text>
        <dbReference type="Rhea" id="RHEA:10596"/>
        <dbReference type="Rhea" id="RHEA-COMP:10136"/>
        <dbReference type="Rhea" id="RHEA-COMP:20101"/>
        <dbReference type="ChEBI" id="CHEBI:15378"/>
        <dbReference type="ChEBI" id="CHEBI:30616"/>
        <dbReference type="ChEBI" id="CHEBI:46858"/>
        <dbReference type="ChEBI" id="CHEBI:61978"/>
        <dbReference type="ChEBI" id="CHEBI:456216"/>
        <dbReference type="EC" id="2.7.10.1"/>
    </reaction>
</comment>
<dbReference type="EC" id="2.7.10.1" evidence="2"/>
<evidence type="ECO:0000256" key="3">
    <source>
        <dbReference type="ARBA" id="ARBA00022553"/>
    </source>
</evidence>
<evidence type="ECO:0000256" key="6">
    <source>
        <dbReference type="ARBA" id="ARBA00022741"/>
    </source>
</evidence>
<evidence type="ECO:0000256" key="11">
    <source>
        <dbReference type="ARBA" id="ARBA00023137"/>
    </source>
</evidence>
<evidence type="ECO:0000313" key="19">
    <source>
        <dbReference type="RefSeq" id="XP_022328364.1"/>
    </source>
</evidence>
<dbReference type="RefSeq" id="XP_022328364.1">
    <property type="nucleotide sequence ID" value="XM_022472656.1"/>
</dbReference>
<keyword evidence="10" id="KW-0472">Membrane</keyword>
<protein>
    <recommendedName>
        <fullName evidence="2">receptor protein-tyrosine kinase</fullName>
        <ecNumber evidence="2">2.7.10.1</ecNumber>
    </recommendedName>
</protein>
<keyword evidence="9" id="KW-1133">Transmembrane helix</keyword>
<feature type="signal peptide" evidence="15">
    <location>
        <begin position="1"/>
        <end position="20"/>
    </location>
</feature>
<evidence type="ECO:0000256" key="15">
    <source>
        <dbReference type="SAM" id="SignalP"/>
    </source>
</evidence>
<name>A0A8B8DL95_CRAVI</name>
<evidence type="ECO:0000256" key="4">
    <source>
        <dbReference type="ARBA" id="ARBA00022679"/>
    </source>
</evidence>
<comment type="subcellular location">
    <subcellularLocation>
        <location evidence="1">Membrane</location>
        <topology evidence="1">Single-pass type I membrane protein</topology>
    </subcellularLocation>
</comment>
<evidence type="ECO:0000256" key="12">
    <source>
        <dbReference type="ARBA" id="ARBA00023170"/>
    </source>
</evidence>
<dbReference type="AlphaFoldDB" id="A0A8B8DL95"/>
<proteinExistence type="predicted"/>
<dbReference type="SMART" id="SM00261">
    <property type="entry name" value="FU"/>
    <property type="match status" value="1"/>
</dbReference>
<keyword evidence="15" id="KW-0732">Signal</keyword>
<sequence>MEFFVKFVSVISLFLPSVLGVEIIEVEQSMFGHGDECYGTHVGFGYSGSAEFHYESLIRRYKGCKHVEGNLEITNLQSDQISYDLSFLSQIEVVTGYVLLGLLDLESIPLTNLKLIRADNMFNIMGEDYGLVVAFTDSTGENQHQGLRELQLPALREISRGRVLFMQNPLLNFVNTIAWNVIVPGIENPVTYGQSAYNTTSVELCDPKCEQGNQRFCWGKGPNMCQIGVFHFPVCDELCPGRCYDSTIVGCCHPECAVGCTGPSNTECTMCKYFKSNNMCVSSCPGGVSVRNGQECIDN</sequence>
<keyword evidence="7" id="KW-0418">Kinase</keyword>
<dbReference type="Pfam" id="PF01030">
    <property type="entry name" value="Recep_L_domain"/>
    <property type="match status" value="1"/>
</dbReference>
<evidence type="ECO:0000259" key="17">
    <source>
        <dbReference type="Pfam" id="PF01030"/>
    </source>
</evidence>
<dbReference type="InterPro" id="IPR000494">
    <property type="entry name" value="Rcpt_L-dom"/>
</dbReference>
<keyword evidence="8" id="KW-0067">ATP-binding</keyword>
<dbReference type="OrthoDB" id="6219513at2759"/>
<keyword evidence="11" id="KW-0829">Tyrosine-protein kinase</keyword>
<dbReference type="Pfam" id="PF00757">
    <property type="entry name" value="Furin-like"/>
    <property type="match status" value="1"/>
</dbReference>
<keyword evidence="4" id="KW-0808">Transferase</keyword>
<dbReference type="Proteomes" id="UP000694844">
    <property type="component" value="Chromosome 3"/>
</dbReference>
<dbReference type="CDD" id="cd00064">
    <property type="entry name" value="FU"/>
    <property type="match status" value="1"/>
</dbReference>
<evidence type="ECO:0000259" key="16">
    <source>
        <dbReference type="Pfam" id="PF00757"/>
    </source>
</evidence>
<dbReference type="InterPro" id="IPR006212">
    <property type="entry name" value="Furin_repeat"/>
</dbReference>
<dbReference type="KEGG" id="cvn:111127471"/>
<evidence type="ECO:0000256" key="9">
    <source>
        <dbReference type="ARBA" id="ARBA00022989"/>
    </source>
</evidence>
<dbReference type="GeneID" id="111127471"/>
<keyword evidence="12" id="KW-0675">Receptor</keyword>
<evidence type="ECO:0000256" key="8">
    <source>
        <dbReference type="ARBA" id="ARBA00022840"/>
    </source>
</evidence>
<keyword evidence="3" id="KW-0597">Phosphoprotein</keyword>
<evidence type="ECO:0000256" key="10">
    <source>
        <dbReference type="ARBA" id="ARBA00023136"/>
    </source>
</evidence>
<feature type="domain" description="Receptor L-domain" evidence="17">
    <location>
        <begin position="63"/>
        <end position="182"/>
    </location>
</feature>
<dbReference type="SUPFAM" id="SSF52058">
    <property type="entry name" value="L domain-like"/>
    <property type="match status" value="1"/>
</dbReference>
<dbReference type="GO" id="GO:0016020">
    <property type="term" value="C:membrane"/>
    <property type="evidence" value="ECO:0007669"/>
    <property type="project" value="UniProtKB-SubCell"/>
</dbReference>
<evidence type="ECO:0000256" key="2">
    <source>
        <dbReference type="ARBA" id="ARBA00011902"/>
    </source>
</evidence>
<evidence type="ECO:0000256" key="5">
    <source>
        <dbReference type="ARBA" id="ARBA00022692"/>
    </source>
</evidence>
<evidence type="ECO:0000313" key="18">
    <source>
        <dbReference type="Proteomes" id="UP000694844"/>
    </source>
</evidence>
<keyword evidence="6" id="KW-0547">Nucleotide-binding</keyword>
<dbReference type="GO" id="GO:0005524">
    <property type="term" value="F:ATP binding"/>
    <property type="evidence" value="ECO:0007669"/>
    <property type="project" value="UniProtKB-KW"/>
</dbReference>
<dbReference type="SUPFAM" id="SSF57184">
    <property type="entry name" value="Growth factor receptor domain"/>
    <property type="match status" value="1"/>
</dbReference>
<keyword evidence="13" id="KW-0325">Glycoprotein</keyword>
<feature type="chain" id="PRO_5034319863" description="receptor protein-tyrosine kinase" evidence="15">
    <location>
        <begin position="21"/>
        <end position="299"/>
    </location>
</feature>
<evidence type="ECO:0000256" key="1">
    <source>
        <dbReference type="ARBA" id="ARBA00004479"/>
    </source>
</evidence>
<reference evidence="19" key="1">
    <citation type="submission" date="2025-08" db="UniProtKB">
        <authorList>
            <consortium name="RefSeq"/>
        </authorList>
    </citation>
    <scope>IDENTIFICATION</scope>
    <source>
        <tissue evidence="19">Whole sample</tissue>
    </source>
</reference>
<keyword evidence="5" id="KW-0812">Transmembrane</keyword>
<keyword evidence="18" id="KW-1185">Reference proteome</keyword>
<dbReference type="InterPro" id="IPR036941">
    <property type="entry name" value="Rcpt_L-dom_sf"/>
</dbReference>
<dbReference type="GO" id="GO:0004714">
    <property type="term" value="F:transmembrane receptor protein tyrosine kinase activity"/>
    <property type="evidence" value="ECO:0007669"/>
    <property type="project" value="UniProtKB-EC"/>
</dbReference>
<dbReference type="Gene3D" id="2.10.220.10">
    <property type="entry name" value="Hormone Receptor, Insulin-like Growth Factor Receptor 1, Chain A, domain 2"/>
    <property type="match status" value="1"/>
</dbReference>
<organism evidence="18 19">
    <name type="scientific">Crassostrea virginica</name>
    <name type="common">Eastern oyster</name>
    <dbReference type="NCBI Taxonomy" id="6565"/>
    <lineage>
        <taxon>Eukaryota</taxon>
        <taxon>Metazoa</taxon>
        <taxon>Spiralia</taxon>
        <taxon>Lophotrochozoa</taxon>
        <taxon>Mollusca</taxon>
        <taxon>Bivalvia</taxon>
        <taxon>Autobranchia</taxon>
        <taxon>Pteriomorphia</taxon>
        <taxon>Ostreida</taxon>
        <taxon>Ostreoidea</taxon>
        <taxon>Ostreidae</taxon>
        <taxon>Crassostrea</taxon>
    </lineage>
</organism>
<evidence type="ECO:0000256" key="13">
    <source>
        <dbReference type="ARBA" id="ARBA00023180"/>
    </source>
</evidence>